<dbReference type="AlphaFoldDB" id="A0A392VZK7"/>
<organism evidence="1 2">
    <name type="scientific">Trifolium medium</name>
    <dbReference type="NCBI Taxonomy" id="97028"/>
    <lineage>
        <taxon>Eukaryota</taxon>
        <taxon>Viridiplantae</taxon>
        <taxon>Streptophyta</taxon>
        <taxon>Embryophyta</taxon>
        <taxon>Tracheophyta</taxon>
        <taxon>Spermatophyta</taxon>
        <taxon>Magnoliopsida</taxon>
        <taxon>eudicotyledons</taxon>
        <taxon>Gunneridae</taxon>
        <taxon>Pentapetalae</taxon>
        <taxon>rosids</taxon>
        <taxon>fabids</taxon>
        <taxon>Fabales</taxon>
        <taxon>Fabaceae</taxon>
        <taxon>Papilionoideae</taxon>
        <taxon>50 kb inversion clade</taxon>
        <taxon>NPAAA clade</taxon>
        <taxon>Hologalegina</taxon>
        <taxon>IRL clade</taxon>
        <taxon>Trifolieae</taxon>
        <taxon>Trifolium</taxon>
    </lineage>
</organism>
<sequence length="36" mass="4174">MPAAQEPEEKCRDTRTARCATQLRALRHDQNLQDYG</sequence>
<reference evidence="1 2" key="1">
    <citation type="journal article" date="2018" name="Front. Plant Sci.">
        <title>Red Clover (Trifolium pratense) and Zigzag Clover (T. medium) - A Picture of Genomic Similarities and Differences.</title>
        <authorList>
            <person name="Dluhosova J."/>
            <person name="Istvanek J."/>
            <person name="Nedelnik J."/>
            <person name="Repkova J."/>
        </authorList>
    </citation>
    <scope>NUCLEOTIDE SEQUENCE [LARGE SCALE GENOMIC DNA]</scope>
    <source>
        <strain evidence="2">cv. 10/8</strain>
        <tissue evidence="1">Leaf</tissue>
    </source>
</reference>
<comment type="caution">
    <text evidence="1">The sequence shown here is derived from an EMBL/GenBank/DDBJ whole genome shotgun (WGS) entry which is preliminary data.</text>
</comment>
<evidence type="ECO:0000313" key="1">
    <source>
        <dbReference type="EMBL" id="MCI92929.1"/>
    </source>
</evidence>
<dbReference type="Proteomes" id="UP000265520">
    <property type="component" value="Unassembled WGS sequence"/>
</dbReference>
<evidence type="ECO:0000313" key="2">
    <source>
        <dbReference type="Proteomes" id="UP000265520"/>
    </source>
</evidence>
<protein>
    <submittedName>
        <fullName evidence="1">Uncharacterized protein</fullName>
    </submittedName>
</protein>
<keyword evidence="2" id="KW-1185">Reference proteome</keyword>
<name>A0A392VZK7_9FABA</name>
<feature type="non-terminal residue" evidence="1">
    <location>
        <position position="36"/>
    </location>
</feature>
<dbReference type="EMBL" id="LXQA011315014">
    <property type="protein sequence ID" value="MCI92929.1"/>
    <property type="molecule type" value="Genomic_DNA"/>
</dbReference>
<proteinExistence type="predicted"/>
<accession>A0A392VZK7</accession>